<keyword evidence="2" id="KW-1185">Reference proteome</keyword>
<dbReference type="RefSeq" id="WP_379995699.1">
    <property type="nucleotide sequence ID" value="NZ_JBHSGN010000064.1"/>
</dbReference>
<evidence type="ECO:0000313" key="1">
    <source>
        <dbReference type="EMBL" id="MFC4673928.1"/>
    </source>
</evidence>
<organism evidence="1 2">
    <name type="scientific">Dysgonomonas termitidis</name>
    <dbReference type="NCBI Taxonomy" id="1516126"/>
    <lineage>
        <taxon>Bacteria</taxon>
        <taxon>Pseudomonadati</taxon>
        <taxon>Bacteroidota</taxon>
        <taxon>Bacteroidia</taxon>
        <taxon>Bacteroidales</taxon>
        <taxon>Dysgonomonadaceae</taxon>
        <taxon>Dysgonomonas</taxon>
    </lineage>
</organism>
<protein>
    <submittedName>
        <fullName evidence="1">Uncharacterized protein</fullName>
    </submittedName>
</protein>
<gene>
    <name evidence="1" type="ORF">ACFO6W_09505</name>
</gene>
<evidence type="ECO:0000313" key="2">
    <source>
        <dbReference type="Proteomes" id="UP001596023"/>
    </source>
</evidence>
<comment type="caution">
    <text evidence="1">The sequence shown here is derived from an EMBL/GenBank/DDBJ whole genome shotgun (WGS) entry which is preliminary data.</text>
</comment>
<reference evidence="2" key="1">
    <citation type="journal article" date="2019" name="Int. J. Syst. Evol. Microbiol.">
        <title>The Global Catalogue of Microorganisms (GCM) 10K type strain sequencing project: providing services to taxonomists for standard genome sequencing and annotation.</title>
        <authorList>
            <consortium name="The Broad Institute Genomics Platform"/>
            <consortium name="The Broad Institute Genome Sequencing Center for Infectious Disease"/>
            <person name="Wu L."/>
            <person name="Ma J."/>
        </authorList>
    </citation>
    <scope>NUCLEOTIDE SEQUENCE [LARGE SCALE GENOMIC DNA]</scope>
    <source>
        <strain evidence="2">CCUG 66188</strain>
    </source>
</reference>
<dbReference type="Proteomes" id="UP001596023">
    <property type="component" value="Unassembled WGS sequence"/>
</dbReference>
<dbReference type="EMBL" id="JBHSGN010000064">
    <property type="protein sequence ID" value="MFC4673928.1"/>
    <property type="molecule type" value="Genomic_DNA"/>
</dbReference>
<sequence>MVLKDKYDYCHADKDKAKQGDKGEYNPNRQGDDFKRFADKYINTCHNQQRHPRFSHIPHANTCQRDSQLSGKDEKSLVWKVW</sequence>
<name>A0ABV9KVA5_9BACT</name>
<accession>A0ABV9KVA5</accession>
<proteinExistence type="predicted"/>